<feature type="compositionally biased region" description="Basic and acidic residues" evidence="4">
    <location>
        <begin position="128"/>
        <end position="138"/>
    </location>
</feature>
<evidence type="ECO:0000313" key="5">
    <source>
        <dbReference type="EMBL" id="CDQ58469.1"/>
    </source>
</evidence>
<feature type="region of interest" description="Disordered" evidence="4">
    <location>
        <begin position="377"/>
        <end position="475"/>
    </location>
</feature>
<name>A0A060VZN1_ONCMY</name>
<feature type="compositionally biased region" description="Low complexity" evidence="4">
    <location>
        <begin position="377"/>
        <end position="394"/>
    </location>
</feature>
<evidence type="ECO:0000256" key="1">
    <source>
        <dbReference type="ARBA" id="ARBA00022737"/>
    </source>
</evidence>
<keyword evidence="1" id="KW-0677">Repeat</keyword>
<feature type="region of interest" description="Disordered" evidence="4">
    <location>
        <begin position="54"/>
        <end position="145"/>
    </location>
</feature>
<keyword evidence="2" id="KW-0040">ANK repeat</keyword>
<feature type="compositionally biased region" description="Basic and acidic residues" evidence="4">
    <location>
        <begin position="551"/>
        <end position="560"/>
    </location>
</feature>
<feature type="region of interest" description="Disordered" evidence="4">
    <location>
        <begin position="1"/>
        <end position="27"/>
    </location>
</feature>
<feature type="region of interest" description="Disordered" evidence="4">
    <location>
        <begin position="492"/>
        <end position="518"/>
    </location>
</feature>
<dbReference type="GO" id="GO:0005856">
    <property type="term" value="C:cytoskeleton"/>
    <property type="evidence" value="ECO:0007669"/>
    <property type="project" value="TreeGrafter"/>
</dbReference>
<evidence type="ECO:0008006" key="7">
    <source>
        <dbReference type="Google" id="ProtNLM"/>
    </source>
</evidence>
<sequence>MDKKSENGYPRSGGESGGGGQRKQLPYSVETPYGFHLDLDFLKYVDDIEKGNTIKRVHIQRKARGPPKPAPKDTWSSTLGPKPRGRITDVQQILDFRPSDGGTSGEQPLGRPNLLRTSSMPVTIPHRKASESGDERTENVSSENVVRAVPQDRSGLHQQITAALKRVRELEDMVRTIPELKSQICSLRASQPPGAEAAVDPGRAESTVSEAETQQESLKMRAEERQTEQPENVATPKAPEPLDSRVFVQVSVCGEEHHLSVEQLQAKLVALEAKLSQASEDLERTNSLLKQQVEENMMKEERILQLSVGGTGGAEETERFDTQDQVTETEMVIVCPVRPRANSVDRGTETERVDTVDQVTETLPGDSLDQVTETETQTVVSVDQSTETAPVRPVRPARHRANSVDRGTETQTVDTVNQVTVTETQTGVRVDQVTETQTQTAPVRPSEQAQPQSQDSRRGSNPALAQAPRQGSNPALGQVVTRLTGLINEQWAQLGSSQDKPDKQETTSPSLSKMSSIQSQLVSSLSALSAFYSPGQKAAASKQQGLKSIMKKNDAADKQGNRGGAKKNLKFVGVNGG</sequence>
<organism evidence="5 6">
    <name type="scientific">Oncorhynchus mykiss</name>
    <name type="common">Rainbow trout</name>
    <name type="synonym">Salmo gairdneri</name>
    <dbReference type="NCBI Taxonomy" id="8022"/>
    <lineage>
        <taxon>Eukaryota</taxon>
        <taxon>Metazoa</taxon>
        <taxon>Chordata</taxon>
        <taxon>Craniata</taxon>
        <taxon>Vertebrata</taxon>
        <taxon>Euteleostomi</taxon>
        <taxon>Actinopterygii</taxon>
        <taxon>Neopterygii</taxon>
        <taxon>Teleostei</taxon>
        <taxon>Protacanthopterygii</taxon>
        <taxon>Salmoniformes</taxon>
        <taxon>Salmonidae</taxon>
        <taxon>Salmoninae</taxon>
        <taxon>Oncorhynchus</taxon>
    </lineage>
</organism>
<dbReference type="EMBL" id="FR904305">
    <property type="protein sequence ID" value="CDQ58469.1"/>
    <property type="molecule type" value="Genomic_DNA"/>
</dbReference>
<evidence type="ECO:0000256" key="3">
    <source>
        <dbReference type="SAM" id="Coils"/>
    </source>
</evidence>
<dbReference type="PANTHER" id="PTHR24168:SF24">
    <property type="entry name" value="KN MOTIF AND ANKYRIN REPEAT DOMAIN-CONTAINING PROTEIN 4"/>
    <property type="match status" value="1"/>
</dbReference>
<protein>
    <recommendedName>
        <fullName evidence="7">KN motif and ankyrin repeat domain-containing protein 4</fullName>
    </recommendedName>
</protein>
<reference evidence="5" key="1">
    <citation type="journal article" date="2014" name="Nat. Commun.">
        <title>The rainbow trout genome provides novel insights into evolution after whole-genome duplication in vertebrates.</title>
        <authorList>
            <person name="Berthelot C."/>
            <person name="Brunet F."/>
            <person name="Chalopin D."/>
            <person name="Juanchich A."/>
            <person name="Bernard M."/>
            <person name="Noel B."/>
            <person name="Bento P."/>
            <person name="Da Silva C."/>
            <person name="Labadie K."/>
            <person name="Alberti A."/>
            <person name="Aury J.M."/>
            <person name="Louis A."/>
            <person name="Dehais P."/>
            <person name="Bardou P."/>
            <person name="Montfort J."/>
            <person name="Klopp C."/>
            <person name="Cabau C."/>
            <person name="Gaspin C."/>
            <person name="Thorgaard G.H."/>
            <person name="Boussaha M."/>
            <person name="Quillet E."/>
            <person name="Guyomard R."/>
            <person name="Galiana D."/>
            <person name="Bobe J."/>
            <person name="Volff J.N."/>
            <person name="Genet C."/>
            <person name="Wincker P."/>
            <person name="Jaillon O."/>
            <person name="Roest Crollius H."/>
            <person name="Guiguen Y."/>
        </authorList>
    </citation>
    <scope>NUCLEOTIDE SEQUENCE [LARGE SCALE GENOMIC DNA]</scope>
</reference>
<feature type="region of interest" description="Disordered" evidence="4">
    <location>
        <begin position="190"/>
        <end position="239"/>
    </location>
</feature>
<reference evidence="5" key="2">
    <citation type="submission" date="2014-03" db="EMBL/GenBank/DDBJ databases">
        <authorList>
            <person name="Genoscope - CEA"/>
        </authorList>
    </citation>
    <scope>NUCLEOTIDE SEQUENCE</scope>
</reference>
<feature type="coiled-coil region" evidence="3">
    <location>
        <begin position="261"/>
        <end position="295"/>
    </location>
</feature>
<dbReference type="STRING" id="8022.A0A060VZN1"/>
<feature type="region of interest" description="Disordered" evidence="4">
    <location>
        <begin position="543"/>
        <end position="577"/>
    </location>
</feature>
<dbReference type="InterPro" id="IPR047184">
    <property type="entry name" value="KANK1-4"/>
</dbReference>
<dbReference type="Proteomes" id="UP000193380">
    <property type="component" value="Unassembled WGS sequence"/>
</dbReference>
<keyword evidence="3" id="KW-0175">Coiled coil</keyword>
<dbReference type="Pfam" id="PF12075">
    <property type="entry name" value="KN_motif"/>
    <property type="match status" value="1"/>
</dbReference>
<feature type="compositionally biased region" description="Polar residues" evidence="4">
    <location>
        <begin position="206"/>
        <end position="217"/>
    </location>
</feature>
<feature type="compositionally biased region" description="Basic residues" evidence="4">
    <location>
        <begin position="54"/>
        <end position="65"/>
    </location>
</feature>
<dbReference type="PANTHER" id="PTHR24168">
    <property type="entry name" value="KN MOTIF AND ANKYRIN REPEAT DOMAIN-CONTAINING"/>
    <property type="match status" value="1"/>
</dbReference>
<dbReference type="GO" id="GO:0030837">
    <property type="term" value="P:negative regulation of actin filament polymerization"/>
    <property type="evidence" value="ECO:0007669"/>
    <property type="project" value="InterPro"/>
</dbReference>
<dbReference type="GO" id="GO:0005737">
    <property type="term" value="C:cytoplasm"/>
    <property type="evidence" value="ECO:0007669"/>
    <property type="project" value="TreeGrafter"/>
</dbReference>
<dbReference type="AlphaFoldDB" id="A0A060VZN1"/>
<evidence type="ECO:0000256" key="2">
    <source>
        <dbReference type="ARBA" id="ARBA00023043"/>
    </source>
</evidence>
<accession>A0A060VZN1</accession>
<gene>
    <name evidence="5" type="ORF">GSONMT00077937001</name>
</gene>
<feature type="compositionally biased region" description="Basic and acidic residues" evidence="4">
    <location>
        <begin position="218"/>
        <end position="228"/>
    </location>
</feature>
<feature type="compositionally biased region" description="Polar residues" evidence="4">
    <location>
        <begin position="433"/>
        <end position="454"/>
    </location>
</feature>
<dbReference type="PaxDb" id="8022-A0A060VZN1"/>
<proteinExistence type="predicted"/>
<feature type="compositionally biased region" description="Low complexity" evidence="4">
    <location>
        <begin position="409"/>
        <end position="430"/>
    </location>
</feature>
<evidence type="ECO:0000313" key="6">
    <source>
        <dbReference type="Proteomes" id="UP000193380"/>
    </source>
</evidence>
<evidence type="ECO:0000256" key="4">
    <source>
        <dbReference type="SAM" id="MobiDB-lite"/>
    </source>
</evidence>
<dbReference type="InterPro" id="IPR021939">
    <property type="entry name" value="KN_motif"/>
</dbReference>